<feature type="compositionally biased region" description="Polar residues" evidence="2">
    <location>
        <begin position="1"/>
        <end position="11"/>
    </location>
</feature>
<evidence type="ECO:0000256" key="2">
    <source>
        <dbReference type="SAM" id="MobiDB-lite"/>
    </source>
</evidence>
<sequence length="166" mass="17140">MMSRTLTSHFSASLRRLPHLTTPPTSRASSSSGLPSAPRLLSSSSSVSGLAPGPGPVSVPGSTSGSGAGSGSGSGAGSGSGSGAGSGPDPAFSFGEWFEWAFPNVVRGGLLVGGIQAYMSLDQKISRVEADLRNSMDEVKRSVTALEVEVKTFLRVLEADKKRRWW</sequence>
<dbReference type="AlphaFoldDB" id="A0A7C8JM11"/>
<proteinExistence type="predicted"/>
<accession>A0A7C8JM11</accession>
<name>A0A7C8JM11_ORBOL</name>
<gene>
    <name evidence="3" type="ORF">TWF102_004917</name>
</gene>
<dbReference type="Proteomes" id="UP000475325">
    <property type="component" value="Unassembled WGS sequence"/>
</dbReference>
<evidence type="ECO:0000313" key="4">
    <source>
        <dbReference type="Proteomes" id="UP000475325"/>
    </source>
</evidence>
<feature type="region of interest" description="Disordered" evidence="2">
    <location>
        <begin position="1"/>
        <end position="87"/>
    </location>
</feature>
<comment type="caution">
    <text evidence="3">The sequence shown here is derived from an EMBL/GenBank/DDBJ whole genome shotgun (WGS) entry which is preliminary data.</text>
</comment>
<feature type="compositionally biased region" description="Low complexity" evidence="2">
    <location>
        <begin position="22"/>
        <end position="63"/>
    </location>
</feature>
<keyword evidence="1" id="KW-0175">Coiled coil</keyword>
<evidence type="ECO:0000256" key="1">
    <source>
        <dbReference type="SAM" id="Coils"/>
    </source>
</evidence>
<protein>
    <submittedName>
        <fullName evidence="3">Uncharacterized protein</fullName>
    </submittedName>
</protein>
<evidence type="ECO:0000313" key="3">
    <source>
        <dbReference type="EMBL" id="KAF3101099.1"/>
    </source>
</evidence>
<feature type="compositionally biased region" description="Gly residues" evidence="2">
    <location>
        <begin position="64"/>
        <end position="86"/>
    </location>
</feature>
<reference evidence="3 4" key="1">
    <citation type="submission" date="2019-06" db="EMBL/GenBank/DDBJ databases">
        <authorList>
            <person name="Palmer J.M."/>
        </authorList>
    </citation>
    <scope>NUCLEOTIDE SEQUENCE [LARGE SCALE GENOMIC DNA]</scope>
    <source>
        <strain evidence="3 4">TWF102</strain>
    </source>
</reference>
<dbReference type="EMBL" id="WIQW01000024">
    <property type="protein sequence ID" value="KAF3101099.1"/>
    <property type="molecule type" value="Genomic_DNA"/>
</dbReference>
<organism evidence="3 4">
    <name type="scientific">Orbilia oligospora</name>
    <name type="common">Nematode-trapping fungus</name>
    <name type="synonym">Arthrobotrys oligospora</name>
    <dbReference type="NCBI Taxonomy" id="2813651"/>
    <lineage>
        <taxon>Eukaryota</taxon>
        <taxon>Fungi</taxon>
        <taxon>Dikarya</taxon>
        <taxon>Ascomycota</taxon>
        <taxon>Pezizomycotina</taxon>
        <taxon>Orbiliomycetes</taxon>
        <taxon>Orbiliales</taxon>
        <taxon>Orbiliaceae</taxon>
        <taxon>Orbilia</taxon>
    </lineage>
</organism>
<feature type="coiled-coil region" evidence="1">
    <location>
        <begin position="118"/>
        <end position="149"/>
    </location>
</feature>